<keyword evidence="6" id="KW-0378">Hydrolase</keyword>
<evidence type="ECO:0000259" key="5">
    <source>
        <dbReference type="PROSITE" id="PS50893"/>
    </source>
</evidence>
<feature type="domain" description="ABC transporter" evidence="5">
    <location>
        <begin position="3"/>
        <end position="244"/>
    </location>
</feature>
<keyword evidence="2" id="KW-0813">Transport</keyword>
<reference evidence="7 9" key="2">
    <citation type="submission" date="2019-04" db="EMBL/GenBank/DDBJ databases">
        <title>Genomic characterization of Staphylococcus petrasii strains.</title>
        <authorList>
            <person name="Vrbovska V."/>
            <person name="Kovarovic V."/>
            <person name="Maslanova I."/>
            <person name="Indrakova A."/>
            <person name="Petras P."/>
            <person name="Sedo O."/>
            <person name="Svec P."/>
            <person name="Fisarova L."/>
            <person name="Sedlacek I."/>
            <person name="Doskar J."/>
            <person name="Pantucek R."/>
        </authorList>
    </citation>
    <scope>NUCLEOTIDE SEQUENCE [LARGE SCALE GENOMIC DNA]</scope>
    <source>
        <strain evidence="7 9">P5404</strain>
    </source>
</reference>
<dbReference type="PROSITE" id="PS50893">
    <property type="entry name" value="ABC_TRANSPORTER_2"/>
    <property type="match status" value="1"/>
</dbReference>
<dbReference type="GO" id="GO:0022857">
    <property type="term" value="F:transmembrane transporter activity"/>
    <property type="evidence" value="ECO:0007669"/>
    <property type="project" value="UniProtKB-ARBA"/>
</dbReference>
<organism evidence="6 8">
    <name type="scientific">Staphylococcus petrasii</name>
    <dbReference type="NCBI Taxonomy" id="1276936"/>
    <lineage>
        <taxon>Bacteria</taxon>
        <taxon>Bacillati</taxon>
        <taxon>Bacillota</taxon>
        <taxon>Bacilli</taxon>
        <taxon>Bacillales</taxon>
        <taxon>Staphylococcaceae</taxon>
        <taxon>Staphylococcus</taxon>
    </lineage>
</organism>
<evidence type="ECO:0000313" key="7">
    <source>
        <dbReference type="EMBL" id="TGE14790.1"/>
    </source>
</evidence>
<keyword evidence="3" id="KW-0547">Nucleotide-binding</keyword>
<dbReference type="InterPro" id="IPR050153">
    <property type="entry name" value="Metal_Ion_Import_ABC"/>
</dbReference>
<dbReference type="EMBL" id="UHDO01000001">
    <property type="protein sequence ID" value="SUM43315.1"/>
    <property type="molecule type" value="Genomic_DNA"/>
</dbReference>
<dbReference type="InterPro" id="IPR027417">
    <property type="entry name" value="P-loop_NTPase"/>
</dbReference>
<comment type="similarity">
    <text evidence="1">Belongs to the ABC transporter superfamily.</text>
</comment>
<sequence>MLISLENISKKKQGKLILNQLSWEINEGDKWVLYGLNGAGKTTLLNILNGYDSITDGAINLFGMQPGRRGYSATKVREQIGYVSSSLLEKFQEGETVLDVVISGAFKSIGVYEEVNEALVKEAESLLQIVGMYDFQHQFLGYLSTGQKQKVMIARALMNHPKMLILDEPASGLDFIARETLFATLERLNQAYPTLSIIYVTHFIEEVIPLFDKIFLLKEGKCFKQGDISDILNSDIMSRMFKVNVEIVKYHQRWSLFLKNKNDKNYTEGT</sequence>
<dbReference type="Proteomes" id="UP000297598">
    <property type="component" value="Unassembled WGS sequence"/>
</dbReference>
<dbReference type="GO" id="GO:0005524">
    <property type="term" value="F:ATP binding"/>
    <property type="evidence" value="ECO:0007669"/>
    <property type="project" value="UniProtKB-KW"/>
</dbReference>
<evidence type="ECO:0000313" key="9">
    <source>
        <dbReference type="Proteomes" id="UP000297598"/>
    </source>
</evidence>
<reference evidence="6 8" key="1">
    <citation type="submission" date="2018-06" db="EMBL/GenBank/DDBJ databases">
        <authorList>
            <consortium name="Pathogen Informatics"/>
            <person name="Doyle S."/>
        </authorList>
    </citation>
    <scope>NUCLEOTIDE SEQUENCE [LARGE SCALE GENOMIC DNA]</scope>
    <source>
        <strain evidence="6 8">NCTC13830</strain>
    </source>
</reference>
<evidence type="ECO:0000256" key="4">
    <source>
        <dbReference type="ARBA" id="ARBA00022840"/>
    </source>
</evidence>
<gene>
    <name evidence="6" type="primary">fhuC</name>
    <name evidence="7" type="ORF">BJR09_12600</name>
    <name evidence="6" type="ORF">NCTC13830_00851</name>
</gene>
<dbReference type="Gene3D" id="3.40.50.300">
    <property type="entry name" value="P-loop containing nucleotide triphosphate hydrolases"/>
    <property type="match status" value="1"/>
</dbReference>
<dbReference type="EC" id="3.6.3.34" evidence="6"/>
<evidence type="ECO:0000256" key="2">
    <source>
        <dbReference type="ARBA" id="ARBA00022448"/>
    </source>
</evidence>
<evidence type="ECO:0000313" key="6">
    <source>
        <dbReference type="EMBL" id="SUM43315.1"/>
    </source>
</evidence>
<dbReference type="Proteomes" id="UP000254047">
    <property type="component" value="Unassembled WGS sequence"/>
</dbReference>
<dbReference type="InterPro" id="IPR015856">
    <property type="entry name" value="ABC_transpr_CbiO/EcfA_su"/>
</dbReference>
<dbReference type="GO" id="GO:0016887">
    <property type="term" value="F:ATP hydrolysis activity"/>
    <property type="evidence" value="ECO:0007669"/>
    <property type="project" value="InterPro"/>
</dbReference>
<dbReference type="PANTHER" id="PTHR42734">
    <property type="entry name" value="METAL TRANSPORT SYSTEM ATP-BINDING PROTEIN TM_0124-RELATED"/>
    <property type="match status" value="1"/>
</dbReference>
<evidence type="ECO:0000256" key="1">
    <source>
        <dbReference type="ARBA" id="ARBA00005417"/>
    </source>
</evidence>
<dbReference type="InterPro" id="IPR003439">
    <property type="entry name" value="ABC_transporter-like_ATP-bd"/>
</dbReference>
<dbReference type="EMBL" id="SRLS01000032">
    <property type="protein sequence ID" value="TGE14790.1"/>
    <property type="molecule type" value="Genomic_DNA"/>
</dbReference>
<dbReference type="InterPro" id="IPR003593">
    <property type="entry name" value="AAA+_ATPase"/>
</dbReference>
<name>A0A380FX60_9STAP</name>
<dbReference type="SMART" id="SM00382">
    <property type="entry name" value="AAA"/>
    <property type="match status" value="1"/>
</dbReference>
<dbReference type="PANTHER" id="PTHR42734:SF17">
    <property type="entry name" value="METAL TRANSPORT SYSTEM ATP-BINDING PROTEIN TM_0124-RELATED"/>
    <property type="match status" value="1"/>
</dbReference>
<proteinExistence type="inferred from homology"/>
<dbReference type="RefSeq" id="WP_103299145.1">
    <property type="nucleotide sequence ID" value="NZ_PPQT01000184.1"/>
</dbReference>
<dbReference type="AlphaFoldDB" id="A0A380FX60"/>
<keyword evidence="4 6" id="KW-0067">ATP-binding</keyword>
<dbReference type="CDD" id="cd03225">
    <property type="entry name" value="ABC_cobalt_CbiO_domain1"/>
    <property type="match status" value="1"/>
</dbReference>
<dbReference type="GO" id="GO:0016020">
    <property type="term" value="C:membrane"/>
    <property type="evidence" value="ECO:0007669"/>
    <property type="project" value="InterPro"/>
</dbReference>
<protein>
    <submittedName>
        <fullName evidence="6">ABC transporter ATP-binding protein</fullName>
        <ecNumber evidence="6">3.6.3.34</ecNumber>
    </submittedName>
</protein>
<dbReference type="OrthoDB" id="9789994at2"/>
<evidence type="ECO:0000313" key="8">
    <source>
        <dbReference type="Proteomes" id="UP000254047"/>
    </source>
</evidence>
<keyword evidence="9" id="KW-1185">Reference proteome</keyword>
<evidence type="ECO:0000256" key="3">
    <source>
        <dbReference type="ARBA" id="ARBA00022741"/>
    </source>
</evidence>
<accession>A0A380FX60</accession>
<dbReference type="SUPFAM" id="SSF52540">
    <property type="entry name" value="P-loop containing nucleoside triphosphate hydrolases"/>
    <property type="match status" value="1"/>
</dbReference>
<dbReference type="Pfam" id="PF00005">
    <property type="entry name" value="ABC_tran"/>
    <property type="match status" value="1"/>
</dbReference>